<feature type="transmembrane region" description="Helical" evidence="1">
    <location>
        <begin position="105"/>
        <end position="126"/>
    </location>
</feature>
<keyword evidence="1" id="KW-0812">Transmembrane</keyword>
<evidence type="ECO:0000256" key="1">
    <source>
        <dbReference type="SAM" id="Phobius"/>
    </source>
</evidence>
<name>A0A5C0VFN3_9SPHI</name>
<proteinExistence type="predicted"/>
<reference evidence="2 3" key="1">
    <citation type="submission" date="2019-08" db="EMBL/GenBank/DDBJ databases">
        <title>Pedobacter sp. nov., isolated from Han river, South Korea.</title>
        <authorList>
            <person name="Lee D.-H."/>
            <person name="Kim Y.-S."/>
            <person name="Hwang E.-M."/>
            <person name="Le Tran T.C."/>
            <person name="Cha C.-J."/>
        </authorList>
    </citation>
    <scope>NUCLEOTIDE SEQUENCE [LARGE SCALE GENOMIC DNA]</scope>
    <source>
        <strain evidence="2 3">CJ43</strain>
    </source>
</reference>
<feature type="transmembrane region" description="Helical" evidence="1">
    <location>
        <begin position="54"/>
        <end position="77"/>
    </location>
</feature>
<organism evidence="2 3">
    <name type="scientific">Pedobacter aquae</name>
    <dbReference type="NCBI Taxonomy" id="2605747"/>
    <lineage>
        <taxon>Bacteria</taxon>
        <taxon>Pseudomonadati</taxon>
        <taxon>Bacteroidota</taxon>
        <taxon>Sphingobacteriia</taxon>
        <taxon>Sphingobacteriales</taxon>
        <taxon>Sphingobacteriaceae</taxon>
        <taxon>Pedobacter</taxon>
    </lineage>
</organism>
<keyword evidence="1" id="KW-0472">Membrane</keyword>
<dbReference type="AlphaFoldDB" id="A0A5C0VFN3"/>
<dbReference type="RefSeq" id="WP_149073823.1">
    <property type="nucleotide sequence ID" value="NZ_CP043329.1"/>
</dbReference>
<keyword evidence="3" id="KW-1185">Reference proteome</keyword>
<keyword evidence="1" id="KW-1133">Transmembrane helix</keyword>
<accession>A0A5C0VFN3</accession>
<dbReference type="Proteomes" id="UP000323653">
    <property type="component" value="Chromosome"/>
</dbReference>
<sequence length="127" mass="14589">MNLLLVYHSRRGIIRPSLNVQPVIWLCLGLLIFYSAIPFWIYRVDDTAALPDAGIWVMILIALLTFLLFLALIWYLFNKSWNSLGLPSIGNLVLQFKQLTLWQQFVLYLSSFTLLLLTAIACLLAML</sequence>
<feature type="transmembrane region" description="Helical" evidence="1">
    <location>
        <begin position="23"/>
        <end position="42"/>
    </location>
</feature>
<gene>
    <name evidence="2" type="ORF">FYC62_02735</name>
</gene>
<evidence type="ECO:0000313" key="2">
    <source>
        <dbReference type="EMBL" id="QEK50702.1"/>
    </source>
</evidence>
<protein>
    <submittedName>
        <fullName evidence="2">Uncharacterized protein</fullName>
    </submittedName>
</protein>
<evidence type="ECO:0000313" key="3">
    <source>
        <dbReference type="Proteomes" id="UP000323653"/>
    </source>
</evidence>
<dbReference type="EMBL" id="CP043329">
    <property type="protein sequence ID" value="QEK50702.1"/>
    <property type="molecule type" value="Genomic_DNA"/>
</dbReference>
<dbReference type="KEGG" id="pej:FYC62_02735"/>